<dbReference type="Gene3D" id="1.10.10.10">
    <property type="entry name" value="Winged helix-like DNA-binding domain superfamily/Winged helix DNA-binding domain"/>
    <property type="match status" value="1"/>
</dbReference>
<evidence type="ECO:0000256" key="2">
    <source>
        <dbReference type="ARBA" id="ARBA00022898"/>
    </source>
</evidence>
<dbReference type="InterPro" id="IPR015421">
    <property type="entry name" value="PyrdxlP-dep_Trfase_major"/>
</dbReference>
<keyword evidence="5" id="KW-0804">Transcription</keyword>
<dbReference type="Gene3D" id="3.90.1150.10">
    <property type="entry name" value="Aspartate Aminotransferase, domain 1"/>
    <property type="match status" value="1"/>
</dbReference>
<comment type="similarity">
    <text evidence="1">In the C-terminal section; belongs to the class-I pyridoxal-phosphate-dependent aminotransferase family.</text>
</comment>
<dbReference type="Pfam" id="PF00392">
    <property type="entry name" value="GntR"/>
    <property type="match status" value="1"/>
</dbReference>
<reference evidence="7 8" key="1">
    <citation type="submission" date="2018-11" db="EMBL/GenBank/DDBJ databases">
        <title>Sequencing the genomes of 1000 actinobacteria strains.</title>
        <authorList>
            <person name="Klenk H.-P."/>
        </authorList>
    </citation>
    <scope>NUCLEOTIDE SEQUENCE [LARGE SCALE GENOMIC DNA]</scope>
    <source>
        <strain evidence="7 8">DSM 44254</strain>
    </source>
</reference>
<dbReference type="SUPFAM" id="SSF53383">
    <property type="entry name" value="PLP-dependent transferases"/>
    <property type="match status" value="1"/>
</dbReference>
<name>A0A3N1CQI6_9ACTN</name>
<dbReference type="InterPro" id="IPR015422">
    <property type="entry name" value="PyrdxlP-dep_Trfase_small"/>
</dbReference>
<dbReference type="GO" id="GO:0030170">
    <property type="term" value="F:pyridoxal phosphate binding"/>
    <property type="evidence" value="ECO:0007669"/>
    <property type="project" value="InterPro"/>
</dbReference>
<dbReference type="Pfam" id="PF00155">
    <property type="entry name" value="Aminotran_1_2"/>
    <property type="match status" value="1"/>
</dbReference>
<dbReference type="RefSeq" id="WP_211359563.1">
    <property type="nucleotide sequence ID" value="NZ_RJKE01000001.1"/>
</dbReference>
<dbReference type="Gene3D" id="3.40.640.10">
    <property type="entry name" value="Type I PLP-dependent aspartate aminotransferase-like (Major domain)"/>
    <property type="match status" value="1"/>
</dbReference>
<dbReference type="InterPro" id="IPR000524">
    <property type="entry name" value="Tscrpt_reg_HTH_GntR"/>
</dbReference>
<protein>
    <submittedName>
        <fullName evidence="7">DNA-binding transcriptional MocR family regulator</fullName>
    </submittedName>
</protein>
<organism evidence="7 8">
    <name type="scientific">Actinocorallia herbida</name>
    <dbReference type="NCBI Taxonomy" id="58109"/>
    <lineage>
        <taxon>Bacteria</taxon>
        <taxon>Bacillati</taxon>
        <taxon>Actinomycetota</taxon>
        <taxon>Actinomycetes</taxon>
        <taxon>Streptosporangiales</taxon>
        <taxon>Thermomonosporaceae</taxon>
        <taxon>Actinocorallia</taxon>
    </lineage>
</organism>
<evidence type="ECO:0000256" key="1">
    <source>
        <dbReference type="ARBA" id="ARBA00005384"/>
    </source>
</evidence>
<dbReference type="InterPro" id="IPR051446">
    <property type="entry name" value="HTH_trans_reg/aminotransferase"/>
</dbReference>
<evidence type="ECO:0000256" key="3">
    <source>
        <dbReference type="ARBA" id="ARBA00023015"/>
    </source>
</evidence>
<dbReference type="Proteomes" id="UP000272400">
    <property type="component" value="Unassembled WGS sequence"/>
</dbReference>
<evidence type="ECO:0000259" key="6">
    <source>
        <dbReference type="PROSITE" id="PS50949"/>
    </source>
</evidence>
<dbReference type="PROSITE" id="PS50949">
    <property type="entry name" value="HTH_GNTR"/>
    <property type="match status" value="1"/>
</dbReference>
<dbReference type="CDD" id="cd07377">
    <property type="entry name" value="WHTH_GntR"/>
    <property type="match status" value="1"/>
</dbReference>
<dbReference type="GO" id="GO:0003677">
    <property type="term" value="F:DNA binding"/>
    <property type="evidence" value="ECO:0007669"/>
    <property type="project" value="UniProtKB-KW"/>
</dbReference>
<gene>
    <name evidence="7" type="ORF">EDD29_1077</name>
</gene>
<evidence type="ECO:0000256" key="5">
    <source>
        <dbReference type="ARBA" id="ARBA00023163"/>
    </source>
</evidence>
<accession>A0A3N1CQI6</accession>
<dbReference type="InterPro" id="IPR036390">
    <property type="entry name" value="WH_DNA-bd_sf"/>
</dbReference>
<sequence>MNNDSSVAALATRLRREATDLRAGTRMPSSRALTERYRVSPVTVSRALALLVAEGVVVTKPGSGTFVAERRASHGAADRSWQNTALGDRRVDAEGVALGLIPVPDGVIPLVGGYLPEGLRPARALAAASARAGRRPQAWAAPPQEGLPELRAWFAGLTGCAPEDVLIAGGGQAALWLALRAIVPPGGPVLVESPTYPGAIAAARAAGLVPVPVPVDDEGVDPALLAEAFARTGARAFFCQPTFHNPTGAVLSPARRTGVLEAARAAGAFLIEDDFARHLSMGAAPAPLVSGDAAGTVVHIASLTKVTAPSLRISGIVARGPVAERIRAAQLVETFFPARPLQETALEFVSSPAWPRHLRAVSAELRRRRDVLAAALAEHLPDLEIPSLPSGGLYLWGRLPEGVDDVALAQAAWAHGVAIAPGRPYFPAEPPAAHLRLSYSAAPDIDALPEGVRRLAAALRATR</sequence>
<proteinExistence type="inferred from homology"/>
<dbReference type="AlphaFoldDB" id="A0A3N1CQI6"/>
<dbReference type="GO" id="GO:0003700">
    <property type="term" value="F:DNA-binding transcription factor activity"/>
    <property type="evidence" value="ECO:0007669"/>
    <property type="project" value="InterPro"/>
</dbReference>
<comment type="caution">
    <text evidence="7">The sequence shown here is derived from an EMBL/GenBank/DDBJ whole genome shotgun (WGS) entry which is preliminary data.</text>
</comment>
<dbReference type="InterPro" id="IPR004839">
    <property type="entry name" value="Aminotransferase_I/II_large"/>
</dbReference>
<dbReference type="SMART" id="SM00345">
    <property type="entry name" value="HTH_GNTR"/>
    <property type="match status" value="1"/>
</dbReference>
<keyword evidence="2" id="KW-0663">Pyridoxal phosphate</keyword>
<keyword evidence="4 7" id="KW-0238">DNA-binding</keyword>
<dbReference type="EMBL" id="RJKE01000001">
    <property type="protein sequence ID" value="ROO83571.1"/>
    <property type="molecule type" value="Genomic_DNA"/>
</dbReference>
<keyword evidence="8" id="KW-1185">Reference proteome</keyword>
<dbReference type="CDD" id="cd00609">
    <property type="entry name" value="AAT_like"/>
    <property type="match status" value="1"/>
</dbReference>
<evidence type="ECO:0000313" key="7">
    <source>
        <dbReference type="EMBL" id="ROO83571.1"/>
    </source>
</evidence>
<dbReference type="InterPro" id="IPR015424">
    <property type="entry name" value="PyrdxlP-dep_Trfase"/>
</dbReference>
<dbReference type="SUPFAM" id="SSF46785">
    <property type="entry name" value="Winged helix' DNA-binding domain"/>
    <property type="match status" value="1"/>
</dbReference>
<evidence type="ECO:0000313" key="8">
    <source>
        <dbReference type="Proteomes" id="UP000272400"/>
    </source>
</evidence>
<dbReference type="PANTHER" id="PTHR46577">
    <property type="entry name" value="HTH-TYPE TRANSCRIPTIONAL REGULATORY PROTEIN GABR"/>
    <property type="match status" value="1"/>
</dbReference>
<feature type="domain" description="HTH gntR-type" evidence="6">
    <location>
        <begin position="2"/>
        <end position="70"/>
    </location>
</feature>
<dbReference type="InterPro" id="IPR036388">
    <property type="entry name" value="WH-like_DNA-bd_sf"/>
</dbReference>
<evidence type="ECO:0000256" key="4">
    <source>
        <dbReference type="ARBA" id="ARBA00023125"/>
    </source>
</evidence>
<dbReference type="PANTHER" id="PTHR46577:SF1">
    <property type="entry name" value="HTH-TYPE TRANSCRIPTIONAL REGULATORY PROTEIN GABR"/>
    <property type="match status" value="1"/>
</dbReference>
<keyword evidence="3" id="KW-0805">Transcription regulation</keyword>